<proteinExistence type="predicted"/>
<evidence type="ECO:0000313" key="1">
    <source>
        <dbReference type="EMBL" id="CAI9108041.1"/>
    </source>
</evidence>
<name>A0AAV1DJJ5_OLDCO</name>
<dbReference type="Proteomes" id="UP001161247">
    <property type="component" value="Chromosome 5"/>
</dbReference>
<dbReference type="Gene3D" id="3.60.20.10">
    <property type="entry name" value="Glutamine Phosphoribosylpyrophosphate, subunit 1, domain 1"/>
    <property type="match status" value="1"/>
</dbReference>
<dbReference type="GO" id="GO:0005839">
    <property type="term" value="C:proteasome core complex"/>
    <property type="evidence" value="ECO:0007669"/>
    <property type="project" value="InterPro"/>
</dbReference>
<gene>
    <name evidence="1" type="ORF">OLC1_LOCUS16202</name>
</gene>
<evidence type="ECO:0000313" key="2">
    <source>
        <dbReference type="Proteomes" id="UP001161247"/>
    </source>
</evidence>
<dbReference type="SUPFAM" id="SSF56235">
    <property type="entry name" value="N-terminal nucleophile aminohydrolases (Ntn hydrolases)"/>
    <property type="match status" value="1"/>
</dbReference>
<dbReference type="GO" id="GO:0051603">
    <property type="term" value="P:proteolysis involved in protein catabolic process"/>
    <property type="evidence" value="ECO:0007669"/>
    <property type="project" value="InterPro"/>
</dbReference>
<dbReference type="EMBL" id="OX459122">
    <property type="protein sequence ID" value="CAI9108041.1"/>
    <property type="molecule type" value="Genomic_DNA"/>
</dbReference>
<dbReference type="InterPro" id="IPR001353">
    <property type="entry name" value="Proteasome_sua/b"/>
</dbReference>
<dbReference type="InterPro" id="IPR029055">
    <property type="entry name" value="Ntn_hydrolases_N"/>
</dbReference>
<organism evidence="1 2">
    <name type="scientific">Oldenlandia corymbosa var. corymbosa</name>
    <dbReference type="NCBI Taxonomy" id="529605"/>
    <lineage>
        <taxon>Eukaryota</taxon>
        <taxon>Viridiplantae</taxon>
        <taxon>Streptophyta</taxon>
        <taxon>Embryophyta</taxon>
        <taxon>Tracheophyta</taxon>
        <taxon>Spermatophyta</taxon>
        <taxon>Magnoliopsida</taxon>
        <taxon>eudicotyledons</taxon>
        <taxon>Gunneridae</taxon>
        <taxon>Pentapetalae</taxon>
        <taxon>asterids</taxon>
        <taxon>lamiids</taxon>
        <taxon>Gentianales</taxon>
        <taxon>Rubiaceae</taxon>
        <taxon>Rubioideae</taxon>
        <taxon>Spermacoceae</taxon>
        <taxon>Hedyotis-Oldenlandia complex</taxon>
        <taxon>Oldenlandia</taxon>
    </lineage>
</organism>
<dbReference type="Pfam" id="PF00227">
    <property type="entry name" value="Proteasome"/>
    <property type="match status" value="1"/>
</dbReference>
<sequence length="229" mass="25172">MAGSSFTASGTRPEAGCQIRRRLKYPGVFAKEERGTKTVAFIFSGGLIVAADHSSKSSVPNIFKLNSHMFATSSGKSLTLVEELLRKWPINGGGMSVTETSKWVHDNLSVSQIFGRRDSDRRNKRNCSGNPLRFQICSTGSGAMSARVHAELRMRFDMTLTEAAEIAKSAICSAASKAAEGGDLVSVYHVGRLGWRKLISDYQIGEWQKQNKDILLQQPITVSIYPPWD</sequence>
<keyword evidence="2" id="KW-1185">Reference proteome</keyword>
<accession>A0AAV1DJJ5</accession>
<protein>
    <submittedName>
        <fullName evidence="1">OLC1v1007551C1</fullName>
    </submittedName>
</protein>
<dbReference type="AlphaFoldDB" id="A0AAV1DJJ5"/>
<reference evidence="1" key="1">
    <citation type="submission" date="2023-03" db="EMBL/GenBank/DDBJ databases">
        <authorList>
            <person name="Julca I."/>
        </authorList>
    </citation>
    <scope>NUCLEOTIDE SEQUENCE</scope>
</reference>